<evidence type="ECO:0000313" key="3">
    <source>
        <dbReference type="Proteomes" id="UP000678193"/>
    </source>
</evidence>
<keyword evidence="3" id="KW-1185">Reference proteome</keyword>
<dbReference type="InterPro" id="IPR000477">
    <property type="entry name" value="RT_dom"/>
</dbReference>
<proteinExistence type="predicted"/>
<dbReference type="CDD" id="cd01650">
    <property type="entry name" value="RT_nLTR_like"/>
    <property type="match status" value="1"/>
</dbReference>
<dbReference type="PANTHER" id="PTHR31635:SF196">
    <property type="entry name" value="REVERSE TRANSCRIPTASE DOMAIN-CONTAINING PROTEIN-RELATED"/>
    <property type="match status" value="1"/>
</dbReference>
<protein>
    <submittedName>
        <fullName evidence="2">RNA-dependent DNA polymerase</fullName>
    </submittedName>
</protein>
<dbReference type="InterPro" id="IPR043502">
    <property type="entry name" value="DNA/RNA_pol_sf"/>
</dbReference>
<accession>A0A6B9XL24</accession>
<name>A0A6B9XL24_9VIRU</name>
<dbReference type="PROSITE" id="PS50878">
    <property type="entry name" value="RT_POL"/>
    <property type="match status" value="1"/>
</dbReference>
<sequence length="484" mass="55535">MVHKRWKFNVDLLSDQSFVKFIESEINEFLMIHNDVSPGLKWETLKAYLRGSIIKFSTSKQRSSITQSPIIKAPKLKLKTGKISVNRDEINEEFKRYYSEFYQSSSTEMNPDFWSDLFVLSDSKRKYLNAPLSETEIIKAIKELGRKKSPGPDGFPVEFYNVFIEILTPLLKTVYEQSFEEQKLPETLNQSQIVPLLKSGKTPLEPCSYRPVSLLNCDYKILAKILASRLEQFLPIFISPDQTGYVKNRRAIFSIQRLLEIMYSSDTFKSECLVLTDAEKAFDSLKRSYLFETLEKFGLGTEFISWVKLLYKNASACVWTGDRISAFFPLEKGIRQGCPLSPLLFVTAMEPLACFIRKNSMIKGIIIAKKEVKISLYADDILLFVSDAERTVPSILNIFEHFKIASGYTLNLKKSKIVPLGKTMIKSISLTVSSDDFIYLGVMITRLKKNLFKRNLKTLKQKGDLKLSRVVYVLQSILPFCTVK</sequence>
<feature type="domain" description="Reverse transcriptase" evidence="1">
    <location>
        <begin position="177"/>
        <end position="444"/>
    </location>
</feature>
<evidence type="ECO:0000313" key="2">
    <source>
        <dbReference type="EMBL" id="QHR78449.1"/>
    </source>
</evidence>
<organism evidence="2 3">
    <name type="scientific">Lymphocystis disease virus 4</name>
    <dbReference type="NCBI Taxonomy" id="2704413"/>
    <lineage>
        <taxon>Viruses</taxon>
        <taxon>Varidnaviria</taxon>
        <taxon>Bamfordvirae</taxon>
        <taxon>Nucleocytoviricota</taxon>
        <taxon>Megaviricetes</taxon>
        <taxon>Pimascovirales</taxon>
        <taxon>Pimascovirales incertae sedis</taxon>
        <taxon>Iridoviridae</taxon>
        <taxon>Alphairidovirinae</taxon>
        <taxon>Lymphocystivirus</taxon>
        <taxon>Lymphocystivirus micropogonias1</taxon>
    </lineage>
</organism>
<dbReference type="RefSeq" id="YP_010087922.1">
    <property type="nucleotide sequence ID" value="NC_055603.1"/>
</dbReference>
<reference evidence="2" key="1">
    <citation type="journal article" date="2020" name="Arch. Virol.">
        <title>Complete genome sequence and analysis of a novel lymphocystivirus detected in whitemouth croaker (Micropogonias furnieri): lymphocystis disease virus 4.</title>
        <authorList>
            <person name="Doszpoly A."/>
            <person name="Kajan G.L."/>
            <person name="Puentes R."/>
            <person name="Perretta A."/>
        </authorList>
    </citation>
    <scope>NUCLEOTIDE SEQUENCE</scope>
    <source>
        <strain evidence="2">LCDV-WC</strain>
    </source>
</reference>
<dbReference type="SUPFAM" id="SSF56672">
    <property type="entry name" value="DNA/RNA polymerases"/>
    <property type="match status" value="1"/>
</dbReference>
<dbReference type="Pfam" id="PF00078">
    <property type="entry name" value="RVT_1"/>
    <property type="match status" value="1"/>
</dbReference>
<dbReference type="Proteomes" id="UP000678193">
    <property type="component" value="Segment"/>
</dbReference>
<evidence type="ECO:0000259" key="1">
    <source>
        <dbReference type="PROSITE" id="PS50878"/>
    </source>
</evidence>
<dbReference type="EMBL" id="MN803438">
    <property type="protein sequence ID" value="QHR78449.1"/>
    <property type="molecule type" value="Genomic_DNA"/>
</dbReference>
<dbReference type="KEGG" id="vg:65103255"/>
<dbReference type="GeneID" id="65103255"/>
<dbReference type="PANTHER" id="PTHR31635">
    <property type="entry name" value="REVERSE TRANSCRIPTASE DOMAIN-CONTAINING PROTEIN-RELATED"/>
    <property type="match status" value="1"/>
</dbReference>